<comment type="pathway">
    <text evidence="1">Cofactor biosynthesis; ubiquinone biosynthesis.</text>
</comment>
<keyword evidence="1" id="KW-0831">Ubiquinone biosynthesis</keyword>
<evidence type="ECO:0000313" key="2">
    <source>
        <dbReference type="EMBL" id="PUD99012.1"/>
    </source>
</evidence>
<evidence type="ECO:0000256" key="1">
    <source>
        <dbReference type="HAMAP-Rule" id="MF_02216"/>
    </source>
</evidence>
<sequence length="82" mass="9357">MIDPKLLDDLAKRMAGSVPTGLQFLQEDLRKNFHSTLEAGLAHLELVTREEFDVQSAVLARTREKLERLEALVAELEQKLNR</sequence>
<dbReference type="HAMAP" id="MF_02216">
    <property type="entry name" value="UbiK"/>
    <property type="match status" value="1"/>
</dbReference>
<evidence type="ECO:0000313" key="3">
    <source>
        <dbReference type="Proteomes" id="UP000250928"/>
    </source>
</evidence>
<comment type="similarity">
    <text evidence="1">Belongs to the UbiK family.</text>
</comment>
<organism evidence="2 3">
    <name type="scientific">Candidatus Sedimenticola endophacoides</name>
    <dbReference type="NCBI Taxonomy" id="2548426"/>
    <lineage>
        <taxon>Bacteria</taxon>
        <taxon>Pseudomonadati</taxon>
        <taxon>Pseudomonadota</taxon>
        <taxon>Gammaproteobacteria</taxon>
        <taxon>Chromatiales</taxon>
        <taxon>Sedimenticolaceae</taxon>
        <taxon>Sedimenticola</taxon>
    </lineage>
</organism>
<keyword evidence="1" id="KW-0963">Cytoplasm</keyword>
<name>A0A657Q4E5_9GAMM</name>
<gene>
    <name evidence="1" type="primary">ubiK</name>
    <name evidence="2" type="ORF">C3L24_11655</name>
</gene>
<dbReference type="PANTHER" id="PTHR38040:SF1">
    <property type="entry name" value="UBIQUINONE BIOSYNTHESIS ACCESSORY FACTOR UBIK"/>
    <property type="match status" value="1"/>
</dbReference>
<dbReference type="NCBIfam" id="NF047835">
    <property type="entry name" value="UbiqAccUbiK"/>
    <property type="match status" value="1"/>
</dbReference>
<accession>A0A657Q4E5</accession>
<comment type="function">
    <text evidence="1">Required for efficient ubiquinone (coenzyme Q) biosynthesis. UbiK is probably an accessory factor of Ubi enzymes and facilitates ubiquinone biosynthesis by acting as an assembly factor, a targeting factor, or both.</text>
</comment>
<dbReference type="Proteomes" id="UP000250928">
    <property type="component" value="Unassembled WGS sequence"/>
</dbReference>
<proteinExistence type="inferred from homology"/>
<comment type="subcellular location">
    <subcellularLocation>
        <location evidence="1">Cytoplasm</location>
    </subcellularLocation>
</comment>
<dbReference type="InterPro" id="IPR007475">
    <property type="entry name" value="UbiK"/>
</dbReference>
<dbReference type="UniPathway" id="UPA00232"/>
<dbReference type="GO" id="GO:0005829">
    <property type="term" value="C:cytosol"/>
    <property type="evidence" value="ECO:0007669"/>
    <property type="project" value="TreeGrafter"/>
</dbReference>
<protein>
    <recommendedName>
        <fullName evidence="1">Ubiquinone biosynthesis accessory factor UbiK</fullName>
    </recommendedName>
</protein>
<reference evidence="2 3" key="1">
    <citation type="submission" date="2018-01" db="EMBL/GenBank/DDBJ databases">
        <title>Novel co-symbiosis in the lucinid bivalve Phacoides pectinatus.</title>
        <authorList>
            <person name="Lim S.J."/>
            <person name="Davis B.G."/>
            <person name="Gill D.E."/>
            <person name="Engel A.S."/>
            <person name="Anderson L.C."/>
            <person name="Campbell B.J."/>
        </authorList>
    </citation>
    <scope>NUCLEOTIDE SEQUENCE [LARGE SCALE GENOMIC DNA]</scope>
    <source>
        <strain evidence="2">N3_P5</strain>
    </source>
</reference>
<comment type="caution">
    <text evidence="2">The sequence shown here is derived from an EMBL/GenBank/DDBJ whole genome shotgun (WGS) entry which is preliminary data.</text>
</comment>
<dbReference type="EMBL" id="PQCO01000275">
    <property type="protein sequence ID" value="PUD99012.1"/>
    <property type="molecule type" value="Genomic_DNA"/>
</dbReference>
<dbReference type="PANTHER" id="PTHR38040">
    <property type="entry name" value="UBIQUINONE BIOSYNTHESIS ACCESSORY FACTOR UBIK"/>
    <property type="match status" value="1"/>
</dbReference>
<dbReference type="Pfam" id="PF04380">
    <property type="entry name" value="BMFP"/>
    <property type="match status" value="1"/>
</dbReference>
<dbReference type="GO" id="GO:0006744">
    <property type="term" value="P:ubiquinone biosynthetic process"/>
    <property type="evidence" value="ECO:0007669"/>
    <property type="project" value="UniProtKB-UniRule"/>
</dbReference>
<dbReference type="AlphaFoldDB" id="A0A657Q4E5"/>